<evidence type="ECO:0000256" key="1">
    <source>
        <dbReference type="SAM" id="MobiDB-lite"/>
    </source>
</evidence>
<accession>A0A2Z7CC70</accession>
<sequence length="116" mass="13179">MTSAVTSSFSRSYSYQQEDSADEKRGARYGMSCDDISLDVITISSWLSADEAKRKRRCDVRFALALKIQQMLFAMRKFSRDFSQEKPAGEAFDEPDASNSSIQSRAYLNQLLLLNQ</sequence>
<evidence type="ECO:0000313" key="2">
    <source>
        <dbReference type="EMBL" id="KZV42290.1"/>
    </source>
</evidence>
<organism evidence="2 3">
    <name type="scientific">Dorcoceras hygrometricum</name>
    <dbReference type="NCBI Taxonomy" id="472368"/>
    <lineage>
        <taxon>Eukaryota</taxon>
        <taxon>Viridiplantae</taxon>
        <taxon>Streptophyta</taxon>
        <taxon>Embryophyta</taxon>
        <taxon>Tracheophyta</taxon>
        <taxon>Spermatophyta</taxon>
        <taxon>Magnoliopsida</taxon>
        <taxon>eudicotyledons</taxon>
        <taxon>Gunneridae</taxon>
        <taxon>Pentapetalae</taxon>
        <taxon>asterids</taxon>
        <taxon>lamiids</taxon>
        <taxon>Lamiales</taxon>
        <taxon>Gesneriaceae</taxon>
        <taxon>Didymocarpoideae</taxon>
        <taxon>Trichosporeae</taxon>
        <taxon>Loxocarpinae</taxon>
        <taxon>Dorcoceras</taxon>
    </lineage>
</organism>
<proteinExistence type="predicted"/>
<evidence type="ECO:0000313" key="3">
    <source>
        <dbReference type="Proteomes" id="UP000250235"/>
    </source>
</evidence>
<gene>
    <name evidence="2" type="ORF">F511_43643</name>
</gene>
<reference evidence="2 3" key="1">
    <citation type="journal article" date="2015" name="Proc. Natl. Acad. Sci. U.S.A.">
        <title>The resurrection genome of Boea hygrometrica: A blueprint for survival of dehydration.</title>
        <authorList>
            <person name="Xiao L."/>
            <person name="Yang G."/>
            <person name="Zhang L."/>
            <person name="Yang X."/>
            <person name="Zhao S."/>
            <person name="Ji Z."/>
            <person name="Zhou Q."/>
            <person name="Hu M."/>
            <person name="Wang Y."/>
            <person name="Chen M."/>
            <person name="Xu Y."/>
            <person name="Jin H."/>
            <person name="Xiao X."/>
            <person name="Hu G."/>
            <person name="Bao F."/>
            <person name="Hu Y."/>
            <person name="Wan P."/>
            <person name="Li L."/>
            <person name="Deng X."/>
            <person name="Kuang T."/>
            <person name="Xiang C."/>
            <person name="Zhu J.K."/>
            <person name="Oliver M.J."/>
            <person name="He Y."/>
        </authorList>
    </citation>
    <scope>NUCLEOTIDE SEQUENCE [LARGE SCALE GENOMIC DNA]</scope>
    <source>
        <strain evidence="3">cv. XS01</strain>
    </source>
</reference>
<feature type="region of interest" description="Disordered" evidence="1">
    <location>
        <begin position="1"/>
        <end position="26"/>
    </location>
</feature>
<dbReference type="Proteomes" id="UP000250235">
    <property type="component" value="Unassembled WGS sequence"/>
</dbReference>
<feature type="compositionally biased region" description="Polar residues" evidence="1">
    <location>
        <begin position="1"/>
        <end position="18"/>
    </location>
</feature>
<protein>
    <submittedName>
        <fullName evidence="2">Uncharacterized protein</fullName>
    </submittedName>
</protein>
<name>A0A2Z7CC70_9LAMI</name>
<dbReference type="AlphaFoldDB" id="A0A2Z7CC70"/>
<keyword evidence="3" id="KW-1185">Reference proteome</keyword>
<dbReference type="EMBL" id="KQ999205">
    <property type="protein sequence ID" value="KZV42290.1"/>
    <property type="molecule type" value="Genomic_DNA"/>
</dbReference>